<dbReference type="GeneID" id="41974317"/>
<organism evidence="2 3">
    <name type="scientific">Thyridium curvatum</name>
    <dbReference type="NCBI Taxonomy" id="1093900"/>
    <lineage>
        <taxon>Eukaryota</taxon>
        <taxon>Fungi</taxon>
        <taxon>Dikarya</taxon>
        <taxon>Ascomycota</taxon>
        <taxon>Pezizomycotina</taxon>
        <taxon>Sordariomycetes</taxon>
        <taxon>Sordariomycetidae</taxon>
        <taxon>Thyridiales</taxon>
        <taxon>Thyridiaceae</taxon>
        <taxon>Thyridium</taxon>
    </lineage>
</organism>
<accession>A0A507B6J2</accession>
<dbReference type="AlphaFoldDB" id="A0A507B6J2"/>
<comment type="caution">
    <text evidence="2">The sequence shown here is derived from an EMBL/GenBank/DDBJ whole genome shotgun (WGS) entry which is preliminary data.</text>
</comment>
<keyword evidence="3" id="KW-1185">Reference proteome</keyword>
<evidence type="ECO:0000313" key="3">
    <source>
        <dbReference type="Proteomes" id="UP000319257"/>
    </source>
</evidence>
<dbReference type="RefSeq" id="XP_030994169.1">
    <property type="nucleotide sequence ID" value="XM_031141550.1"/>
</dbReference>
<dbReference type="EMBL" id="SKBQ01000040">
    <property type="protein sequence ID" value="TPX12458.1"/>
    <property type="molecule type" value="Genomic_DNA"/>
</dbReference>
<gene>
    <name evidence="2" type="ORF">E0L32_006870</name>
</gene>
<evidence type="ECO:0000256" key="1">
    <source>
        <dbReference type="SAM" id="MobiDB-lite"/>
    </source>
</evidence>
<dbReference type="Proteomes" id="UP000319257">
    <property type="component" value="Unassembled WGS sequence"/>
</dbReference>
<name>A0A507B6J2_9PEZI</name>
<reference evidence="2 3" key="1">
    <citation type="submission" date="2019-06" db="EMBL/GenBank/DDBJ databases">
        <title>Draft genome sequence of the filamentous fungus Phialemoniopsis curvata isolated from diesel fuel.</title>
        <authorList>
            <person name="Varaljay V.A."/>
            <person name="Lyon W.J."/>
            <person name="Crouch A.L."/>
            <person name="Drake C.E."/>
            <person name="Hollomon J.M."/>
            <person name="Nadeau L.J."/>
            <person name="Nunn H.S."/>
            <person name="Stevenson B.S."/>
            <person name="Bojanowski C.L."/>
            <person name="Crookes-Goodson W.J."/>
        </authorList>
    </citation>
    <scope>NUCLEOTIDE SEQUENCE [LARGE SCALE GENOMIC DNA]</scope>
    <source>
        <strain evidence="2 3">D216</strain>
    </source>
</reference>
<dbReference type="OrthoDB" id="5424391at2759"/>
<protein>
    <submittedName>
        <fullName evidence="2">Uncharacterized protein</fullName>
    </submittedName>
</protein>
<dbReference type="InParanoid" id="A0A507B6J2"/>
<feature type="region of interest" description="Disordered" evidence="1">
    <location>
        <begin position="48"/>
        <end position="79"/>
    </location>
</feature>
<proteinExistence type="predicted"/>
<evidence type="ECO:0000313" key="2">
    <source>
        <dbReference type="EMBL" id="TPX12458.1"/>
    </source>
</evidence>
<sequence length="413" mass="45887">MLSTRSLGSFKGILPSIHHPLPLNQREAQQLLNSLTASFRKHLDKEHGWLTDDPAQPVPSRPPTGLIVSTSSKDAHRRPTDRHLRAILSNPLFSYDRTVQQGFALGQLGSAERDPMDIFVEAVSKGLMDPRRAAGCLQAKRREILQSPCLSVKDAMATPGAGLKVVQWLRSSGMERDLSFVSHTGLTSLLLKFMVAEGLEDIAWGWLDRLMRGEGPADVGKNHQPAASFVLDQLVTAKTLDATNLNEAYALILQGQEMFRSNPKFELSFVGPWRHLSWISTVEAWKRANPSVKLYESFVAISDRMRKNLRIDKAHLNLHHPTKPNPALAIQLLENQSIWQNLFKLPTSEAGEPSKRASGLATRIMSIGLDTVQYLTQSGQTEEAQHVLDLLRTNLSGFFGKDPPEFSRILATG</sequence>